<dbReference type="EMBL" id="SJDL01000016">
    <property type="protein sequence ID" value="TBW55453.1"/>
    <property type="molecule type" value="Genomic_DNA"/>
</dbReference>
<dbReference type="RefSeq" id="WP_131482040.1">
    <property type="nucleotide sequence ID" value="NZ_SJDL01000016.1"/>
</dbReference>
<dbReference type="Proteomes" id="UP000313645">
    <property type="component" value="Unassembled WGS sequence"/>
</dbReference>
<dbReference type="Gene3D" id="1.10.150.20">
    <property type="entry name" value="5' to 3' exonuclease, C-terminal subdomain"/>
    <property type="match status" value="1"/>
</dbReference>
<evidence type="ECO:0000313" key="3">
    <source>
        <dbReference type="Proteomes" id="UP000313645"/>
    </source>
</evidence>
<dbReference type="InterPro" id="IPR025567">
    <property type="entry name" value="DUF4332"/>
</dbReference>
<comment type="caution">
    <text evidence="2">The sequence shown here is derived from an EMBL/GenBank/DDBJ whole genome shotgun (WGS) entry which is preliminary data.</text>
</comment>
<feature type="domain" description="DUF4332" evidence="1">
    <location>
        <begin position="8"/>
        <end position="128"/>
    </location>
</feature>
<dbReference type="Pfam" id="PF14229">
    <property type="entry name" value="DUF4332"/>
    <property type="match status" value="1"/>
</dbReference>
<protein>
    <submittedName>
        <fullName evidence="2">DUF4332 domain-containing protein</fullName>
    </submittedName>
</protein>
<proteinExistence type="predicted"/>
<evidence type="ECO:0000313" key="2">
    <source>
        <dbReference type="EMBL" id="TBW55453.1"/>
    </source>
</evidence>
<sequence length="134" mass="14950">MSKLSDIEGIGDTYASKLERVDIHTLADLLKACSDPKGRRTTAHQTGISEKLILGWVNRADLARINGISTQYADLLEYAGVDTVPELAQRKADSLRAKMVEVNDERKLVRQLPGLSQLEDWIQQAKTLPRIISH</sequence>
<accession>A0ABY1ZJR9</accession>
<keyword evidence="3" id="KW-1185">Reference proteome</keyword>
<name>A0ABY1ZJR9_9GAMM</name>
<gene>
    <name evidence="2" type="ORF">EZI54_11545</name>
</gene>
<reference evidence="2 3" key="1">
    <citation type="submission" date="2019-02" db="EMBL/GenBank/DDBJ databases">
        <title>Marinobacter halodurans sp. nov., a marine bacterium isolated from sea tidal flat.</title>
        <authorList>
            <person name="Yoo Y."/>
            <person name="Lee D.W."/>
            <person name="Kim B.S."/>
            <person name="Kim J.-J."/>
        </authorList>
    </citation>
    <scope>NUCLEOTIDE SEQUENCE [LARGE SCALE GENOMIC DNA]</scope>
    <source>
        <strain evidence="2 3">YJ-S3-2</strain>
    </source>
</reference>
<organism evidence="2 3">
    <name type="scientific">Marinobacter halodurans</name>
    <dbReference type="NCBI Taxonomy" id="2528979"/>
    <lineage>
        <taxon>Bacteria</taxon>
        <taxon>Pseudomonadati</taxon>
        <taxon>Pseudomonadota</taxon>
        <taxon>Gammaproteobacteria</taxon>
        <taxon>Pseudomonadales</taxon>
        <taxon>Marinobacteraceae</taxon>
        <taxon>Marinobacter</taxon>
    </lineage>
</organism>
<evidence type="ECO:0000259" key="1">
    <source>
        <dbReference type="Pfam" id="PF14229"/>
    </source>
</evidence>